<sequence>MTDEATAERGLAERALAERALAGALKAQADISTHEQVCAERYSRIDDGLTTVKGDVKDLTNRVNLLLIGVGGAMFTVIMALVFK</sequence>
<gene>
    <name evidence="2" type="ORF">ABI_22060</name>
</gene>
<evidence type="ECO:0000256" key="1">
    <source>
        <dbReference type="SAM" id="Phobius"/>
    </source>
</evidence>
<organism evidence="2 3">
    <name type="scientific">Asticcacaulis biprosthecium C19</name>
    <dbReference type="NCBI Taxonomy" id="715226"/>
    <lineage>
        <taxon>Bacteria</taxon>
        <taxon>Pseudomonadati</taxon>
        <taxon>Pseudomonadota</taxon>
        <taxon>Alphaproteobacteria</taxon>
        <taxon>Caulobacterales</taxon>
        <taxon>Caulobacteraceae</taxon>
        <taxon>Asticcacaulis</taxon>
    </lineage>
</organism>
<dbReference type="Proteomes" id="UP000006512">
    <property type="component" value="Unassembled WGS sequence"/>
</dbReference>
<dbReference type="RefSeq" id="WP_006272970.1">
    <property type="nucleotide sequence ID" value="NZ_GL883077.1"/>
</dbReference>
<keyword evidence="3" id="KW-1185">Reference proteome</keyword>
<dbReference type="HOGENOM" id="CLU_2520468_0_0_5"/>
<feature type="transmembrane region" description="Helical" evidence="1">
    <location>
        <begin position="63"/>
        <end position="83"/>
    </location>
</feature>
<dbReference type="STRING" id="715226.ABI_22060"/>
<keyword evidence="1" id="KW-1133">Transmembrane helix</keyword>
<dbReference type="AlphaFoldDB" id="F4QH11"/>
<keyword evidence="1" id="KW-0472">Membrane</keyword>
<evidence type="ECO:0000313" key="2">
    <source>
        <dbReference type="EMBL" id="EGF93764.1"/>
    </source>
</evidence>
<dbReference type="OrthoDB" id="7173971at2"/>
<evidence type="ECO:0000313" key="3">
    <source>
        <dbReference type="Proteomes" id="UP000006512"/>
    </source>
</evidence>
<proteinExistence type="predicted"/>
<keyword evidence="1" id="KW-0812">Transmembrane</keyword>
<name>F4QH11_9CAUL</name>
<accession>F4QH11</accession>
<dbReference type="EMBL" id="GL883077">
    <property type="protein sequence ID" value="EGF93764.1"/>
    <property type="molecule type" value="Genomic_DNA"/>
</dbReference>
<protein>
    <submittedName>
        <fullName evidence="2">Uncharacterized protein</fullName>
    </submittedName>
</protein>
<reference evidence="3" key="1">
    <citation type="submission" date="2011-03" db="EMBL/GenBank/DDBJ databases">
        <title>Draft genome sequence of Brevundimonas diminuta.</title>
        <authorList>
            <person name="Brown P.J.B."/>
            <person name="Buechlein A."/>
            <person name="Hemmerich C."/>
            <person name="Brun Y.V."/>
        </authorList>
    </citation>
    <scope>NUCLEOTIDE SEQUENCE [LARGE SCALE GENOMIC DNA]</scope>
    <source>
        <strain evidence="3">C19</strain>
    </source>
</reference>